<feature type="region of interest" description="Disordered" evidence="1">
    <location>
        <begin position="546"/>
        <end position="569"/>
    </location>
</feature>
<evidence type="ECO:0000313" key="4">
    <source>
        <dbReference type="Proteomes" id="UP000274822"/>
    </source>
</evidence>
<keyword evidence="2" id="KW-1133">Transmembrane helix</keyword>
<feature type="transmembrane region" description="Helical" evidence="2">
    <location>
        <begin position="81"/>
        <end position="103"/>
    </location>
</feature>
<keyword evidence="2" id="KW-0472">Membrane</keyword>
<dbReference type="AlphaFoldDB" id="A0A433QUG4"/>
<reference evidence="3 4" key="1">
    <citation type="journal article" date="2018" name="New Phytol.">
        <title>Phylogenomics of Endogonaceae and evolution of mycorrhizas within Mucoromycota.</title>
        <authorList>
            <person name="Chang Y."/>
            <person name="Desiro A."/>
            <person name="Na H."/>
            <person name="Sandor L."/>
            <person name="Lipzen A."/>
            <person name="Clum A."/>
            <person name="Barry K."/>
            <person name="Grigoriev I.V."/>
            <person name="Martin F.M."/>
            <person name="Stajich J.E."/>
            <person name="Smith M.E."/>
            <person name="Bonito G."/>
            <person name="Spatafora J.W."/>
        </authorList>
    </citation>
    <scope>NUCLEOTIDE SEQUENCE [LARGE SCALE GENOMIC DNA]</scope>
    <source>
        <strain evidence="3 4">AD002</strain>
    </source>
</reference>
<name>A0A433QUG4_9FUNG</name>
<proteinExistence type="predicted"/>
<keyword evidence="4" id="KW-1185">Reference proteome</keyword>
<organism evidence="3 4">
    <name type="scientific">Jimgerdemannia flammicorona</name>
    <dbReference type="NCBI Taxonomy" id="994334"/>
    <lineage>
        <taxon>Eukaryota</taxon>
        <taxon>Fungi</taxon>
        <taxon>Fungi incertae sedis</taxon>
        <taxon>Mucoromycota</taxon>
        <taxon>Mucoromycotina</taxon>
        <taxon>Endogonomycetes</taxon>
        <taxon>Endogonales</taxon>
        <taxon>Endogonaceae</taxon>
        <taxon>Jimgerdemannia</taxon>
    </lineage>
</organism>
<evidence type="ECO:0000256" key="1">
    <source>
        <dbReference type="SAM" id="MobiDB-lite"/>
    </source>
</evidence>
<keyword evidence="2" id="KW-0812">Transmembrane</keyword>
<dbReference type="Proteomes" id="UP000274822">
    <property type="component" value="Unassembled WGS sequence"/>
</dbReference>
<comment type="caution">
    <text evidence="3">The sequence shown here is derived from an EMBL/GenBank/DDBJ whole genome shotgun (WGS) entry which is preliminary data.</text>
</comment>
<protein>
    <submittedName>
        <fullName evidence="3">Uncharacterized protein</fullName>
    </submittedName>
</protein>
<accession>A0A433QUG4</accession>
<sequence length="569" mass="64504">MFPWNGTSSTTVASCGSQLERLRLRRMSASPELGTRALVFSDGGPIRLCICTSEVVSEPNRSKDHSEWLCRPMIFTELLGMYFSMGGRIFIFVFLIHCIFFPVTSKTECRSLAISAFWSRQSEMSSLREDVVLEKQRQKVAELRGTTEMIITGNERLKTSAIVAQRRHIAIIDGTSERDDGGHVATLNEEIRQSKAEEELVDEVTEEAYQVDVNDLHEARIVEFGGEELSTDVEWDTVLEKVELYRSRLAKTWCLCDPLYYLLVDHSGFHGPTSDLLKDYLPHIRHFLPKEMCFTVPTFSEEEADFFDLLIMADDVDDIVAVTSEQKRAKKLVSKMIESVIMPMRNYLSEVEHMMRNVVPLMDATVALDKRCWVRYGEKSLEATAARRNKGSDPNKRARVGYKVDTAIEYQELDWAPVIGCVEISGGLPRCSRSKEWDDTLKLGLELRDLWVFTEGQLVGVDTTHLVFWGLTVVARTIRIYALAALGGLFHLVLVHEASLPSSREDLINVELAYLTLMGFKEKLEATIKELCNLNRKRVVLMARGKRKDMSGSPKRGSAKKPKIICTPN</sequence>
<evidence type="ECO:0000313" key="3">
    <source>
        <dbReference type="EMBL" id="RUS33441.1"/>
    </source>
</evidence>
<evidence type="ECO:0000256" key="2">
    <source>
        <dbReference type="SAM" id="Phobius"/>
    </source>
</evidence>
<dbReference type="EMBL" id="RBNJ01001200">
    <property type="protein sequence ID" value="RUS33441.1"/>
    <property type="molecule type" value="Genomic_DNA"/>
</dbReference>
<gene>
    <name evidence="3" type="ORF">BC938DRAFT_471653</name>
</gene>